<evidence type="ECO:0000256" key="7">
    <source>
        <dbReference type="ARBA" id="ARBA00023242"/>
    </source>
</evidence>
<comment type="caution">
    <text evidence="10">The sequence shown here is derived from an EMBL/GenBank/DDBJ whole genome shotgun (WGS) entry which is preliminary data.</text>
</comment>
<dbReference type="Proteomes" id="UP001610446">
    <property type="component" value="Unassembled WGS sequence"/>
</dbReference>
<dbReference type="PROSITE" id="PS50048">
    <property type="entry name" value="ZN2_CY6_FUNGAL_2"/>
    <property type="match status" value="1"/>
</dbReference>
<comment type="subcellular location">
    <subcellularLocation>
        <location evidence="1">Nucleus</location>
    </subcellularLocation>
</comment>
<dbReference type="InterPro" id="IPR036864">
    <property type="entry name" value="Zn2-C6_fun-type_DNA-bd_sf"/>
</dbReference>
<dbReference type="InterPro" id="IPR051615">
    <property type="entry name" value="Transcr_Regulatory_Elem"/>
</dbReference>
<keyword evidence="3" id="KW-0862">Zinc</keyword>
<dbReference type="CDD" id="cd12148">
    <property type="entry name" value="fungal_TF_MHR"/>
    <property type="match status" value="1"/>
</dbReference>
<dbReference type="PROSITE" id="PS00463">
    <property type="entry name" value="ZN2_CY6_FUNGAL_1"/>
    <property type="match status" value="1"/>
</dbReference>
<keyword evidence="7" id="KW-0539">Nucleus</keyword>
<evidence type="ECO:0000256" key="6">
    <source>
        <dbReference type="ARBA" id="ARBA00023163"/>
    </source>
</evidence>
<feature type="region of interest" description="Disordered" evidence="8">
    <location>
        <begin position="151"/>
        <end position="178"/>
    </location>
</feature>
<keyword evidence="11" id="KW-1185">Reference proteome</keyword>
<evidence type="ECO:0000256" key="8">
    <source>
        <dbReference type="SAM" id="MobiDB-lite"/>
    </source>
</evidence>
<dbReference type="CDD" id="cd00067">
    <property type="entry name" value="GAL4"/>
    <property type="match status" value="1"/>
</dbReference>
<evidence type="ECO:0000313" key="10">
    <source>
        <dbReference type="EMBL" id="KAL2842683.1"/>
    </source>
</evidence>
<dbReference type="Pfam" id="PF00172">
    <property type="entry name" value="Zn_clus"/>
    <property type="match status" value="1"/>
</dbReference>
<dbReference type="PANTHER" id="PTHR31313:SF81">
    <property type="entry name" value="TY1 ENHANCER ACTIVATOR"/>
    <property type="match status" value="1"/>
</dbReference>
<dbReference type="Gene3D" id="4.10.240.10">
    <property type="entry name" value="Zn(2)-C6 fungal-type DNA-binding domain"/>
    <property type="match status" value="1"/>
</dbReference>
<keyword evidence="4" id="KW-0805">Transcription regulation</keyword>
<dbReference type="EMBL" id="JBFXLU010000097">
    <property type="protein sequence ID" value="KAL2842683.1"/>
    <property type="molecule type" value="Genomic_DNA"/>
</dbReference>
<gene>
    <name evidence="10" type="ORF">BJY01DRAFT_200295</name>
</gene>
<reference evidence="10 11" key="1">
    <citation type="submission" date="2024-07" db="EMBL/GenBank/DDBJ databases">
        <title>Section-level genome sequencing and comparative genomics of Aspergillus sections Usti and Cavernicolus.</title>
        <authorList>
            <consortium name="Lawrence Berkeley National Laboratory"/>
            <person name="Nybo J.L."/>
            <person name="Vesth T.C."/>
            <person name="Theobald S."/>
            <person name="Frisvad J.C."/>
            <person name="Larsen T.O."/>
            <person name="Kjaerboelling I."/>
            <person name="Rothschild-Mancinelli K."/>
            <person name="Lyhne E.K."/>
            <person name="Kogle M.E."/>
            <person name="Barry K."/>
            <person name="Clum A."/>
            <person name="Na H."/>
            <person name="Ledsgaard L."/>
            <person name="Lin J."/>
            <person name="Lipzen A."/>
            <person name="Kuo A."/>
            <person name="Riley R."/>
            <person name="Mondo S."/>
            <person name="Labutti K."/>
            <person name="Haridas S."/>
            <person name="Pangalinan J."/>
            <person name="Salamov A.A."/>
            <person name="Simmons B.A."/>
            <person name="Magnuson J.K."/>
            <person name="Chen J."/>
            <person name="Drula E."/>
            <person name="Henrissat B."/>
            <person name="Wiebenga A."/>
            <person name="Lubbers R.J."/>
            <person name="Gomes A.C."/>
            <person name="Makela M.R."/>
            <person name="Stajich J."/>
            <person name="Grigoriev I.V."/>
            <person name="Mortensen U.H."/>
            <person name="De Vries R.P."/>
            <person name="Baker S.E."/>
            <person name="Andersen M.R."/>
        </authorList>
    </citation>
    <scope>NUCLEOTIDE SEQUENCE [LARGE SCALE GENOMIC DNA]</scope>
    <source>
        <strain evidence="10 11">CBS 123904</strain>
    </source>
</reference>
<organism evidence="10 11">
    <name type="scientific">Aspergillus pseudoustus</name>
    <dbReference type="NCBI Taxonomy" id="1810923"/>
    <lineage>
        <taxon>Eukaryota</taxon>
        <taxon>Fungi</taxon>
        <taxon>Dikarya</taxon>
        <taxon>Ascomycota</taxon>
        <taxon>Pezizomycotina</taxon>
        <taxon>Eurotiomycetes</taxon>
        <taxon>Eurotiomycetidae</taxon>
        <taxon>Eurotiales</taxon>
        <taxon>Aspergillaceae</taxon>
        <taxon>Aspergillus</taxon>
        <taxon>Aspergillus subgen. Nidulantes</taxon>
    </lineage>
</organism>
<evidence type="ECO:0000313" key="11">
    <source>
        <dbReference type="Proteomes" id="UP001610446"/>
    </source>
</evidence>
<evidence type="ECO:0000256" key="5">
    <source>
        <dbReference type="ARBA" id="ARBA00023125"/>
    </source>
</evidence>
<feature type="region of interest" description="Disordered" evidence="8">
    <location>
        <begin position="79"/>
        <end position="98"/>
    </location>
</feature>
<dbReference type="InterPro" id="IPR001138">
    <property type="entry name" value="Zn2Cys6_DnaBD"/>
</dbReference>
<keyword evidence="5" id="KW-0238">DNA-binding</keyword>
<name>A0ABR4JUQ4_9EURO</name>
<dbReference type="PANTHER" id="PTHR31313">
    <property type="entry name" value="TY1 ENHANCER ACTIVATOR"/>
    <property type="match status" value="1"/>
</dbReference>
<evidence type="ECO:0000256" key="3">
    <source>
        <dbReference type="ARBA" id="ARBA00022833"/>
    </source>
</evidence>
<feature type="compositionally biased region" description="Low complexity" evidence="8">
    <location>
        <begin position="151"/>
        <end position="162"/>
    </location>
</feature>
<feature type="domain" description="Zn(2)-C6 fungal-type" evidence="9">
    <location>
        <begin position="12"/>
        <end position="46"/>
    </location>
</feature>
<keyword evidence="2" id="KW-0479">Metal-binding</keyword>
<dbReference type="Pfam" id="PF04082">
    <property type="entry name" value="Fungal_trans"/>
    <property type="match status" value="1"/>
</dbReference>
<dbReference type="SMART" id="SM00066">
    <property type="entry name" value="GAL4"/>
    <property type="match status" value="1"/>
</dbReference>
<evidence type="ECO:0000256" key="2">
    <source>
        <dbReference type="ARBA" id="ARBA00022723"/>
    </source>
</evidence>
<evidence type="ECO:0000256" key="4">
    <source>
        <dbReference type="ARBA" id="ARBA00023015"/>
    </source>
</evidence>
<proteinExistence type="predicted"/>
<sequence>MMTTPRLRASLACQSCRRRKVKCDAQTTPVASQCTPCRHLGVRCIVDRNSDRRRLTARKQVEILEQRVRGLESLLRQSAQNNSHNESQDVPDEGGLASPSATVAQDIVSGLFPEFQTTLPTFEFAFADCLLPFIDQNNDISSSVCQFEPTISPRTSLSSDSDTSADEGSTTHGVGALGPTSQSHLRLLGARSKVVSTHLDEFSDLGIVVDINSTHLKNRLLVSFFQYQPLWVTVVDEDCFRTHQSARELSMWYSPFLEIVMLACAARLSTSSAVQLLGEEYSARAKLLIPQALKSPSAAAMQGFLLLSEYEATQGRERVGWQLCGMACRLLSDLGLHLSLDPGSGQENISIRRARLHLLGACIAFEGVWCLYLGRPSSIQRLIVRNACLSCAKYQELATPTLSAWLGLCYPMAEACDILNSSVLPDEEAIFQLRQLDTRLQRWRQDLSPGFQWVDPNAADLDPTAYGVHMQYCNVQILIQQALLRVQDQEPHGHNSGAARITQQRIYDSAINIIRLLLTFRHVHGAEKVPAIMLENTNLALGGLIDHYLRHPSPSEHRGRDFQWLRLAIASMAYICSQFPIIGRMLDSWREVVKSTPLLSLFPTMEGNVDGASNLSDHVIEPSVIRGQRAEVRNSSPFEFASCPPQSENNGQGTVSSTFPAESMEIHLPRNGSDDLSTTLLCWPSPQATEADHFNPRYTL</sequence>
<accession>A0ABR4JUQ4</accession>
<dbReference type="InterPro" id="IPR007219">
    <property type="entry name" value="XnlR_reg_dom"/>
</dbReference>
<protein>
    <recommendedName>
        <fullName evidence="9">Zn(2)-C6 fungal-type domain-containing protein</fullName>
    </recommendedName>
</protein>
<keyword evidence="6" id="KW-0804">Transcription</keyword>
<dbReference type="SUPFAM" id="SSF57701">
    <property type="entry name" value="Zn2/Cys6 DNA-binding domain"/>
    <property type="match status" value="1"/>
</dbReference>
<evidence type="ECO:0000256" key="1">
    <source>
        <dbReference type="ARBA" id="ARBA00004123"/>
    </source>
</evidence>
<evidence type="ECO:0000259" key="9">
    <source>
        <dbReference type="PROSITE" id="PS50048"/>
    </source>
</evidence>